<accession>A0A4Y2JGR9</accession>
<dbReference type="AlphaFoldDB" id="A0A4Y2JGR9"/>
<protein>
    <submittedName>
        <fullName evidence="1">Uncharacterized protein</fullName>
    </submittedName>
</protein>
<organism evidence="1 2">
    <name type="scientific">Araneus ventricosus</name>
    <name type="common">Orbweaver spider</name>
    <name type="synonym">Epeira ventricosa</name>
    <dbReference type="NCBI Taxonomy" id="182803"/>
    <lineage>
        <taxon>Eukaryota</taxon>
        <taxon>Metazoa</taxon>
        <taxon>Ecdysozoa</taxon>
        <taxon>Arthropoda</taxon>
        <taxon>Chelicerata</taxon>
        <taxon>Arachnida</taxon>
        <taxon>Araneae</taxon>
        <taxon>Araneomorphae</taxon>
        <taxon>Entelegynae</taxon>
        <taxon>Araneoidea</taxon>
        <taxon>Araneidae</taxon>
        <taxon>Araneus</taxon>
    </lineage>
</organism>
<evidence type="ECO:0000313" key="1">
    <source>
        <dbReference type="EMBL" id="GBM89164.1"/>
    </source>
</evidence>
<proteinExistence type="predicted"/>
<reference evidence="1 2" key="1">
    <citation type="journal article" date="2019" name="Sci. Rep.">
        <title>Orb-weaving spider Araneus ventricosus genome elucidates the spidroin gene catalogue.</title>
        <authorList>
            <person name="Kono N."/>
            <person name="Nakamura H."/>
            <person name="Ohtoshi R."/>
            <person name="Moran D.A.P."/>
            <person name="Shinohara A."/>
            <person name="Yoshida Y."/>
            <person name="Fujiwara M."/>
            <person name="Mori M."/>
            <person name="Tomita M."/>
            <person name="Arakawa K."/>
        </authorList>
    </citation>
    <scope>NUCLEOTIDE SEQUENCE [LARGE SCALE GENOMIC DNA]</scope>
</reference>
<name>A0A4Y2JGR9_ARAVE</name>
<sequence>MPFVPRPDFPSTDSSRKIRHIIHGCSKVCFDTPCLEGSKSQSYTLPHSSDKADFRFYFQRDLASSRGPNLGRTFVLPLSSQHGPRKAIRPFQFDFKLFGIPTLPIRYASFHQSLILTKGFSSPCSKNRRVEQR</sequence>
<gene>
    <name evidence="1" type="ORF">AVEN_157753_1</name>
</gene>
<dbReference type="Proteomes" id="UP000499080">
    <property type="component" value="Unassembled WGS sequence"/>
</dbReference>
<keyword evidence="2" id="KW-1185">Reference proteome</keyword>
<comment type="caution">
    <text evidence="1">The sequence shown here is derived from an EMBL/GenBank/DDBJ whole genome shotgun (WGS) entry which is preliminary data.</text>
</comment>
<dbReference type="EMBL" id="BGPR01003517">
    <property type="protein sequence ID" value="GBM89164.1"/>
    <property type="molecule type" value="Genomic_DNA"/>
</dbReference>
<evidence type="ECO:0000313" key="2">
    <source>
        <dbReference type="Proteomes" id="UP000499080"/>
    </source>
</evidence>